<dbReference type="InParanoid" id="A0A0G4G2C3"/>
<gene>
    <name evidence="9" type="ORF">Vbra_9633</name>
</gene>
<evidence type="ECO:0008006" key="11">
    <source>
        <dbReference type="Google" id="ProtNLM"/>
    </source>
</evidence>
<dbReference type="Proteomes" id="UP000041254">
    <property type="component" value="Unassembled WGS sequence"/>
</dbReference>
<dbReference type="InterPro" id="IPR036188">
    <property type="entry name" value="FAD/NAD-bd_sf"/>
</dbReference>
<keyword evidence="10" id="KW-1185">Reference proteome</keyword>
<dbReference type="OrthoDB" id="430606at2759"/>
<evidence type="ECO:0000256" key="8">
    <source>
        <dbReference type="SAM" id="Phobius"/>
    </source>
</evidence>
<keyword evidence="6" id="KW-0520">NAD</keyword>
<reference evidence="9 10" key="1">
    <citation type="submission" date="2014-11" db="EMBL/GenBank/DDBJ databases">
        <authorList>
            <person name="Zhu J."/>
            <person name="Qi W."/>
            <person name="Song R."/>
        </authorList>
    </citation>
    <scope>NUCLEOTIDE SEQUENCE [LARGE SCALE GENOMIC DNA]</scope>
</reference>
<feature type="transmembrane region" description="Helical" evidence="8">
    <location>
        <begin position="78"/>
        <end position="96"/>
    </location>
</feature>
<evidence type="ECO:0000313" key="10">
    <source>
        <dbReference type="Proteomes" id="UP000041254"/>
    </source>
</evidence>
<evidence type="ECO:0000256" key="2">
    <source>
        <dbReference type="ARBA" id="ARBA00022630"/>
    </source>
</evidence>
<dbReference type="AlphaFoldDB" id="A0A0G4G2C3"/>
<keyword evidence="8" id="KW-0812">Transmembrane</keyword>
<dbReference type="Pfam" id="PF13450">
    <property type="entry name" value="NAD_binding_8"/>
    <property type="match status" value="1"/>
</dbReference>
<dbReference type="InterPro" id="IPR052206">
    <property type="entry name" value="Retinol_saturase"/>
</dbReference>
<sequence>MAFGLNLGVSLPVWASDRWLLIGGCAASIAVSAAVIKSYLSLRAPRGYRKVKWQPPPPDAEDMTRYAYKAARLPKDPIDYIIIGSGMGGLWLAAALSKCGYRVVVLEQHYIAGGCCHVFTDKGATFDTGIHYIGDKQLADSLMRLVGDAEHPVPWQQMGRENEDTRARDGTGKGLYDIIKFGEQEIRLRAGKEAFVSEMTRHMRPQLVSDWLETVHRAAKSNGMVAISKAFSPIVQWFWLLLLGGDGLKWARKTTRQVVQELGGDLREEGILAGQCLDFGEAPNTASFTVQANITRHYLHGAYFPVGGPLRFVETLISTIHKAGNRVFVRAKVDKILVNKGVAEGVELSGGDVLRSRRGVISSVGLSATLGHLLSREEVDRYMASEAKLVKDVGEGISNVIGFGPTEGQGLDVLVSKYGNTLLDADRDAWCLISFPSAKDPKYAARHPGISTCEIIMEAAPEMFEQLNEALGGADTTRRTAAYKDVKRQLEDKFKRSLTRHFPSLQDKIVSIEVSTPLSMHHFLKRFSTYGLRHTCERAASPVPRVATGIRNLYLSGQDLVGCGWMAAVFSGMIVATHLLGYTPWDLISGRDFLHDLAKVPSPPPLAQLQKEAAEKHKDADGKGLEGSQMGA</sequence>
<dbReference type="VEuPathDB" id="CryptoDB:Vbra_9633"/>
<comment type="similarity">
    <text evidence="1">Belongs to the carotenoid/retinoid oxidoreductase family. CrtISO subfamily.</text>
</comment>
<evidence type="ECO:0000256" key="6">
    <source>
        <dbReference type="ARBA" id="ARBA00023027"/>
    </source>
</evidence>
<keyword evidence="4" id="KW-0274">FAD</keyword>
<dbReference type="Gene3D" id="3.50.50.60">
    <property type="entry name" value="FAD/NAD(P)-binding domain"/>
    <property type="match status" value="2"/>
</dbReference>
<feature type="region of interest" description="Disordered" evidence="7">
    <location>
        <begin position="604"/>
        <end position="632"/>
    </location>
</feature>
<feature type="compositionally biased region" description="Basic and acidic residues" evidence="7">
    <location>
        <begin position="612"/>
        <end position="624"/>
    </location>
</feature>
<feature type="transmembrane region" description="Helical" evidence="8">
    <location>
        <begin position="20"/>
        <end position="40"/>
    </location>
</feature>
<dbReference type="PhylomeDB" id="A0A0G4G2C3"/>
<protein>
    <recommendedName>
        <fullName evidence="11">Amine oxidase domain-containing protein</fullName>
    </recommendedName>
</protein>
<evidence type="ECO:0000256" key="4">
    <source>
        <dbReference type="ARBA" id="ARBA00022827"/>
    </source>
</evidence>
<evidence type="ECO:0000256" key="3">
    <source>
        <dbReference type="ARBA" id="ARBA00022729"/>
    </source>
</evidence>
<dbReference type="PANTHER" id="PTHR46091">
    <property type="entry name" value="BLR7054 PROTEIN"/>
    <property type="match status" value="1"/>
</dbReference>
<keyword evidence="2" id="KW-0285">Flavoprotein</keyword>
<keyword evidence="8" id="KW-1133">Transmembrane helix</keyword>
<keyword evidence="5" id="KW-0521">NADP</keyword>
<dbReference type="EMBL" id="CDMY01000552">
    <property type="protein sequence ID" value="CEM22135.1"/>
    <property type="molecule type" value="Genomic_DNA"/>
</dbReference>
<keyword evidence="8" id="KW-0472">Membrane</keyword>
<proteinExistence type="inferred from homology"/>
<dbReference type="SUPFAM" id="SSF51905">
    <property type="entry name" value="FAD/NAD(P)-binding domain"/>
    <property type="match status" value="1"/>
</dbReference>
<keyword evidence="3" id="KW-0732">Signal</keyword>
<organism evidence="9 10">
    <name type="scientific">Vitrella brassicaformis (strain CCMP3155)</name>
    <dbReference type="NCBI Taxonomy" id="1169540"/>
    <lineage>
        <taxon>Eukaryota</taxon>
        <taxon>Sar</taxon>
        <taxon>Alveolata</taxon>
        <taxon>Colpodellida</taxon>
        <taxon>Vitrellaceae</taxon>
        <taxon>Vitrella</taxon>
    </lineage>
</organism>
<accession>A0A0G4G2C3</accession>
<evidence type="ECO:0000256" key="5">
    <source>
        <dbReference type="ARBA" id="ARBA00022857"/>
    </source>
</evidence>
<evidence type="ECO:0000313" key="9">
    <source>
        <dbReference type="EMBL" id="CEM22135.1"/>
    </source>
</evidence>
<evidence type="ECO:0000256" key="1">
    <source>
        <dbReference type="ARBA" id="ARBA00005855"/>
    </source>
</evidence>
<name>A0A0G4G2C3_VITBC</name>
<dbReference type="STRING" id="1169540.A0A0G4G2C3"/>
<dbReference type="PANTHER" id="PTHR46091:SF3">
    <property type="entry name" value="AMINE OXIDASE DOMAIN-CONTAINING PROTEIN"/>
    <property type="match status" value="1"/>
</dbReference>
<evidence type="ECO:0000256" key="7">
    <source>
        <dbReference type="SAM" id="MobiDB-lite"/>
    </source>
</evidence>